<name>Q6K8J7_ORYSJ</name>
<reference evidence="2" key="2">
    <citation type="journal article" date="2008" name="Nucleic Acids Res.">
        <title>The rice annotation project database (RAP-DB): 2008 update.</title>
        <authorList>
            <consortium name="The rice annotation project (RAP)"/>
        </authorList>
    </citation>
    <scope>GENOME REANNOTATION</scope>
    <source>
        <strain evidence="2">cv. Nipponbare</strain>
    </source>
</reference>
<gene>
    <name evidence="1" type="primary">OJ1669_F01.27</name>
</gene>
<proteinExistence type="predicted"/>
<evidence type="ECO:0000313" key="2">
    <source>
        <dbReference type="Proteomes" id="UP000000763"/>
    </source>
</evidence>
<dbReference type="AlphaFoldDB" id="Q6K8J7"/>
<sequence length="59" mass="6747">MVALTVRLAMTNVMVTRAQRRGRYRGAREVLQAAQCSPRENERFSIMAIVAHRHRPGLL</sequence>
<accession>Q6K8J7</accession>
<organism evidence="1 2">
    <name type="scientific">Oryza sativa subsp. japonica</name>
    <name type="common">Rice</name>
    <dbReference type="NCBI Taxonomy" id="39947"/>
    <lineage>
        <taxon>Eukaryota</taxon>
        <taxon>Viridiplantae</taxon>
        <taxon>Streptophyta</taxon>
        <taxon>Embryophyta</taxon>
        <taxon>Tracheophyta</taxon>
        <taxon>Spermatophyta</taxon>
        <taxon>Magnoliopsida</taxon>
        <taxon>Liliopsida</taxon>
        <taxon>Poales</taxon>
        <taxon>Poaceae</taxon>
        <taxon>BOP clade</taxon>
        <taxon>Oryzoideae</taxon>
        <taxon>Oryzeae</taxon>
        <taxon>Oryzinae</taxon>
        <taxon>Oryza</taxon>
        <taxon>Oryza sativa</taxon>
    </lineage>
</organism>
<protein>
    <submittedName>
        <fullName evidence="1">Uncharacterized protein</fullName>
    </submittedName>
</protein>
<dbReference type="Proteomes" id="UP000000763">
    <property type="component" value="Chromosome 2"/>
</dbReference>
<dbReference type="EMBL" id="AP004124">
    <property type="protein sequence ID" value="BAD19351.1"/>
    <property type="molecule type" value="Genomic_DNA"/>
</dbReference>
<reference evidence="2" key="1">
    <citation type="journal article" date="2005" name="Nature">
        <title>The map-based sequence of the rice genome.</title>
        <authorList>
            <consortium name="International rice genome sequencing project (IRGSP)"/>
            <person name="Matsumoto T."/>
            <person name="Wu J."/>
            <person name="Kanamori H."/>
            <person name="Katayose Y."/>
            <person name="Fujisawa M."/>
            <person name="Namiki N."/>
            <person name="Mizuno H."/>
            <person name="Yamamoto K."/>
            <person name="Antonio B.A."/>
            <person name="Baba T."/>
            <person name="Sakata K."/>
            <person name="Nagamura Y."/>
            <person name="Aoki H."/>
            <person name="Arikawa K."/>
            <person name="Arita K."/>
            <person name="Bito T."/>
            <person name="Chiden Y."/>
            <person name="Fujitsuka N."/>
            <person name="Fukunaka R."/>
            <person name="Hamada M."/>
            <person name="Harada C."/>
            <person name="Hayashi A."/>
            <person name="Hijishita S."/>
            <person name="Honda M."/>
            <person name="Hosokawa S."/>
            <person name="Ichikawa Y."/>
            <person name="Idonuma A."/>
            <person name="Iijima M."/>
            <person name="Ikeda M."/>
            <person name="Ikeno M."/>
            <person name="Ito K."/>
            <person name="Ito S."/>
            <person name="Ito T."/>
            <person name="Ito Y."/>
            <person name="Ito Y."/>
            <person name="Iwabuchi A."/>
            <person name="Kamiya K."/>
            <person name="Karasawa W."/>
            <person name="Kurita K."/>
            <person name="Katagiri S."/>
            <person name="Kikuta A."/>
            <person name="Kobayashi H."/>
            <person name="Kobayashi N."/>
            <person name="Machita K."/>
            <person name="Maehara T."/>
            <person name="Masukawa M."/>
            <person name="Mizubayashi T."/>
            <person name="Mukai Y."/>
            <person name="Nagasaki H."/>
            <person name="Nagata Y."/>
            <person name="Naito S."/>
            <person name="Nakashima M."/>
            <person name="Nakama Y."/>
            <person name="Nakamichi Y."/>
            <person name="Nakamura M."/>
            <person name="Meguro A."/>
            <person name="Negishi M."/>
            <person name="Ohta I."/>
            <person name="Ohta T."/>
            <person name="Okamoto M."/>
            <person name="Ono N."/>
            <person name="Saji S."/>
            <person name="Sakaguchi M."/>
            <person name="Sakai K."/>
            <person name="Shibata M."/>
            <person name="Shimokawa T."/>
            <person name="Song J."/>
            <person name="Takazaki Y."/>
            <person name="Terasawa K."/>
            <person name="Tsugane M."/>
            <person name="Tsuji K."/>
            <person name="Ueda S."/>
            <person name="Waki K."/>
            <person name="Yamagata H."/>
            <person name="Yamamoto M."/>
            <person name="Yamamoto S."/>
            <person name="Yamane H."/>
            <person name="Yoshiki S."/>
            <person name="Yoshihara R."/>
            <person name="Yukawa K."/>
            <person name="Zhong H."/>
            <person name="Yano M."/>
            <person name="Yuan Q."/>
            <person name="Ouyang S."/>
            <person name="Liu J."/>
            <person name="Jones K.M."/>
            <person name="Gansberger K."/>
            <person name="Moffat K."/>
            <person name="Hill J."/>
            <person name="Bera J."/>
            <person name="Fadrosh D."/>
            <person name="Jin S."/>
            <person name="Johri S."/>
            <person name="Kim M."/>
            <person name="Overton L."/>
            <person name="Reardon M."/>
            <person name="Tsitrin T."/>
            <person name="Vuong H."/>
            <person name="Weaver B."/>
            <person name="Ciecko A."/>
            <person name="Tallon L."/>
            <person name="Jackson J."/>
            <person name="Pai G."/>
            <person name="Aken S.V."/>
            <person name="Utterback T."/>
            <person name="Reidmuller S."/>
            <person name="Feldblyum T."/>
            <person name="Hsiao J."/>
            <person name="Zismann V."/>
            <person name="Iobst S."/>
            <person name="de Vazeille A.R."/>
            <person name="Buell C.R."/>
            <person name="Ying K."/>
            <person name="Li Y."/>
            <person name="Lu T."/>
            <person name="Huang Y."/>
            <person name="Zhao Q."/>
            <person name="Feng Q."/>
            <person name="Zhang L."/>
            <person name="Zhu J."/>
            <person name="Weng Q."/>
            <person name="Mu J."/>
            <person name="Lu Y."/>
            <person name="Fan D."/>
            <person name="Liu Y."/>
            <person name="Guan J."/>
            <person name="Zhang Y."/>
            <person name="Yu S."/>
            <person name="Liu X."/>
            <person name="Zhang Y."/>
            <person name="Hong G."/>
            <person name="Han B."/>
            <person name="Choisne N."/>
            <person name="Demange N."/>
            <person name="Orjeda G."/>
            <person name="Samain S."/>
            <person name="Cattolico L."/>
            <person name="Pelletier E."/>
            <person name="Couloux A."/>
            <person name="Segurens B."/>
            <person name="Wincker P."/>
            <person name="D'Hont A."/>
            <person name="Scarpelli C."/>
            <person name="Weissenbach J."/>
            <person name="Salanoubat M."/>
            <person name="Quetier F."/>
            <person name="Yu Y."/>
            <person name="Kim H.R."/>
            <person name="Rambo T."/>
            <person name="Currie J."/>
            <person name="Collura K."/>
            <person name="Luo M."/>
            <person name="Yang T."/>
            <person name="Ammiraju J.S.S."/>
            <person name="Engler F."/>
            <person name="Soderlund C."/>
            <person name="Wing R.A."/>
            <person name="Palmer L.E."/>
            <person name="de la Bastide M."/>
            <person name="Spiegel L."/>
            <person name="Nascimento L."/>
            <person name="Zutavern T."/>
            <person name="O'Shaughnessy A."/>
            <person name="Dike S."/>
            <person name="Dedhia N."/>
            <person name="Preston R."/>
            <person name="Balija V."/>
            <person name="McCombie W.R."/>
            <person name="Chow T."/>
            <person name="Chen H."/>
            <person name="Chung M."/>
            <person name="Chen C."/>
            <person name="Shaw J."/>
            <person name="Wu H."/>
            <person name="Hsiao K."/>
            <person name="Chao Y."/>
            <person name="Chu M."/>
            <person name="Cheng C."/>
            <person name="Hour A."/>
            <person name="Lee P."/>
            <person name="Lin S."/>
            <person name="Lin Y."/>
            <person name="Liou J."/>
            <person name="Liu S."/>
            <person name="Hsing Y."/>
            <person name="Raghuvanshi S."/>
            <person name="Mohanty A."/>
            <person name="Bharti A.K."/>
            <person name="Gaur A."/>
            <person name="Gupta V."/>
            <person name="Kumar D."/>
            <person name="Ravi V."/>
            <person name="Vij S."/>
            <person name="Kapur A."/>
            <person name="Khurana P."/>
            <person name="Khurana P."/>
            <person name="Khurana J.P."/>
            <person name="Tyagi A.K."/>
            <person name="Gaikwad K."/>
            <person name="Singh A."/>
            <person name="Dalal V."/>
            <person name="Srivastava S."/>
            <person name="Dixit A."/>
            <person name="Pal A.K."/>
            <person name="Ghazi I.A."/>
            <person name="Yadav M."/>
            <person name="Pandit A."/>
            <person name="Bhargava A."/>
            <person name="Sureshbabu K."/>
            <person name="Batra K."/>
            <person name="Sharma T.R."/>
            <person name="Mohapatra T."/>
            <person name="Singh N.K."/>
            <person name="Messing J."/>
            <person name="Nelson A.B."/>
            <person name="Fuks G."/>
            <person name="Kavchok S."/>
            <person name="Keizer G."/>
            <person name="Linton E."/>
            <person name="Llaca V."/>
            <person name="Song R."/>
            <person name="Tanyolac B."/>
            <person name="Young S."/>
            <person name="Ho-Il K."/>
            <person name="Hahn J.H."/>
            <person name="Sangsakoo G."/>
            <person name="Vanavichit A."/>
            <person name="de Mattos Luiz.A.T."/>
            <person name="Zimmer P.D."/>
            <person name="Malone G."/>
            <person name="Dellagostin O."/>
            <person name="de Oliveira A.C."/>
            <person name="Bevan M."/>
            <person name="Bancroft I."/>
            <person name="Minx P."/>
            <person name="Cordum H."/>
            <person name="Wilson R."/>
            <person name="Cheng Z."/>
            <person name="Jin W."/>
            <person name="Jiang J."/>
            <person name="Leong S.A."/>
            <person name="Iwama H."/>
            <person name="Gojobori T."/>
            <person name="Itoh T."/>
            <person name="Niimura Y."/>
            <person name="Fujii Y."/>
            <person name="Habara T."/>
            <person name="Sakai H."/>
            <person name="Sato Y."/>
            <person name="Wilson G."/>
            <person name="Kumar K."/>
            <person name="McCouch S."/>
            <person name="Juretic N."/>
            <person name="Hoen D."/>
            <person name="Wright S."/>
            <person name="Bruskiewich R."/>
            <person name="Bureau T."/>
            <person name="Miyao A."/>
            <person name="Hirochika H."/>
            <person name="Nishikawa T."/>
            <person name="Kadowaki K."/>
            <person name="Sugiura M."/>
            <person name="Burr B."/>
            <person name="Sasaki T."/>
        </authorList>
    </citation>
    <scope>NUCLEOTIDE SEQUENCE [LARGE SCALE GENOMIC DNA]</scope>
    <source>
        <strain evidence="2">cv. Nipponbare</strain>
    </source>
</reference>
<evidence type="ECO:0000313" key="1">
    <source>
        <dbReference type="EMBL" id="BAD19351.1"/>
    </source>
</evidence>